<keyword evidence="12" id="KW-1185">Reference proteome</keyword>
<accession>A0A443P1H2</accession>
<dbReference type="PROSITE" id="PS50115">
    <property type="entry name" value="ARFGAP"/>
    <property type="match status" value="1"/>
</dbReference>
<dbReference type="InterPro" id="IPR001164">
    <property type="entry name" value="ArfGAP_dom"/>
</dbReference>
<protein>
    <submittedName>
        <fullName evidence="11">ADP-ribosylation factor GTPase-activating protein AGD2-like protein</fullName>
    </submittedName>
</protein>
<dbReference type="GO" id="GO:0005737">
    <property type="term" value="C:cytoplasm"/>
    <property type="evidence" value="ECO:0007669"/>
    <property type="project" value="InterPro"/>
</dbReference>
<dbReference type="SUPFAM" id="SSF48403">
    <property type="entry name" value="Ankyrin repeat"/>
    <property type="match status" value="1"/>
</dbReference>
<evidence type="ECO:0000256" key="1">
    <source>
        <dbReference type="ARBA" id="ARBA00022468"/>
    </source>
</evidence>
<dbReference type="InterPro" id="IPR011993">
    <property type="entry name" value="PH-like_dom_sf"/>
</dbReference>
<dbReference type="GO" id="GO:0005096">
    <property type="term" value="F:GTPase activator activity"/>
    <property type="evidence" value="ECO:0007669"/>
    <property type="project" value="UniProtKB-KW"/>
</dbReference>
<dbReference type="CDD" id="cd07606">
    <property type="entry name" value="BAR_SFC_plant"/>
    <property type="match status" value="1"/>
</dbReference>
<dbReference type="PROSITE" id="PS50297">
    <property type="entry name" value="ANK_REP_REGION"/>
    <property type="match status" value="2"/>
</dbReference>
<dbReference type="PROSITE" id="PS50088">
    <property type="entry name" value="ANK_REPEAT"/>
    <property type="match status" value="2"/>
</dbReference>
<dbReference type="OrthoDB" id="194358at2759"/>
<dbReference type="InterPro" id="IPR038508">
    <property type="entry name" value="ArfGAP_dom_sf"/>
</dbReference>
<dbReference type="Gene3D" id="1.10.220.150">
    <property type="entry name" value="Arf GTPase activating protein"/>
    <property type="match status" value="1"/>
</dbReference>
<dbReference type="GO" id="GO:0008270">
    <property type="term" value="F:zinc ion binding"/>
    <property type="evidence" value="ECO:0007669"/>
    <property type="project" value="UniProtKB-KW"/>
</dbReference>
<dbReference type="CDD" id="cd08204">
    <property type="entry name" value="ArfGap"/>
    <property type="match status" value="1"/>
</dbReference>
<dbReference type="AlphaFoldDB" id="A0A443P1H2"/>
<name>A0A443P1H2_9MAGN</name>
<evidence type="ECO:0000256" key="6">
    <source>
        <dbReference type="ARBA" id="ARBA00023054"/>
    </source>
</evidence>
<dbReference type="FunFam" id="1.10.220.150:FF:000019">
    <property type="entry name" value="ADP-ribosylation factor GTPase-activating protein AGD1"/>
    <property type="match status" value="1"/>
</dbReference>
<organism evidence="11 12">
    <name type="scientific">Cinnamomum micranthum f. kanehirae</name>
    <dbReference type="NCBI Taxonomy" id="337451"/>
    <lineage>
        <taxon>Eukaryota</taxon>
        <taxon>Viridiplantae</taxon>
        <taxon>Streptophyta</taxon>
        <taxon>Embryophyta</taxon>
        <taxon>Tracheophyta</taxon>
        <taxon>Spermatophyta</taxon>
        <taxon>Magnoliopsida</taxon>
        <taxon>Magnoliidae</taxon>
        <taxon>Laurales</taxon>
        <taxon>Lauraceae</taxon>
        <taxon>Cinnamomum</taxon>
    </lineage>
</organism>
<dbReference type="Pfam" id="PF01412">
    <property type="entry name" value="ArfGap"/>
    <property type="match status" value="1"/>
</dbReference>
<keyword evidence="1" id="KW-0343">GTPase activation</keyword>
<evidence type="ECO:0000256" key="7">
    <source>
        <dbReference type="PROSITE-ProRule" id="PRU00023"/>
    </source>
</evidence>
<dbReference type="Pfam" id="PF12796">
    <property type="entry name" value="Ank_2"/>
    <property type="match status" value="1"/>
</dbReference>
<dbReference type="InterPro" id="IPR035670">
    <property type="entry name" value="AGD1/2/3/4_BAR_plant"/>
</dbReference>
<dbReference type="InterPro" id="IPR036770">
    <property type="entry name" value="Ankyrin_rpt-contain_sf"/>
</dbReference>
<dbReference type="SUPFAM" id="SSF57863">
    <property type="entry name" value="ArfGap/RecO-like zinc finger"/>
    <property type="match status" value="1"/>
</dbReference>
<dbReference type="Proteomes" id="UP000283530">
    <property type="component" value="Unassembled WGS sequence"/>
</dbReference>
<dbReference type="InterPro" id="IPR004148">
    <property type="entry name" value="BAR_dom"/>
</dbReference>
<gene>
    <name evidence="11" type="ORF">CKAN_01347200</name>
</gene>
<keyword evidence="4 8" id="KW-0863">Zinc-finger</keyword>
<feature type="domain" description="Arf-GAP" evidence="10">
    <location>
        <begin position="469"/>
        <end position="605"/>
    </location>
</feature>
<evidence type="ECO:0000259" key="10">
    <source>
        <dbReference type="PROSITE" id="PS50115"/>
    </source>
</evidence>
<dbReference type="SMART" id="SM00105">
    <property type="entry name" value="ArfGap"/>
    <property type="match status" value="1"/>
</dbReference>
<dbReference type="Gene3D" id="1.25.40.20">
    <property type="entry name" value="Ankyrin repeat-containing domain"/>
    <property type="match status" value="1"/>
</dbReference>
<dbReference type="PRINTS" id="PR00405">
    <property type="entry name" value="REVINTRACTNG"/>
</dbReference>
<evidence type="ECO:0000256" key="2">
    <source>
        <dbReference type="ARBA" id="ARBA00022723"/>
    </source>
</evidence>
<dbReference type="SMART" id="SM00721">
    <property type="entry name" value="BAR"/>
    <property type="match status" value="1"/>
</dbReference>
<dbReference type="SUPFAM" id="SSF50729">
    <property type="entry name" value="PH domain-like"/>
    <property type="match status" value="1"/>
</dbReference>
<dbReference type="STRING" id="337451.A0A443P1H2"/>
<keyword evidence="7" id="KW-0040">ANK repeat</keyword>
<dbReference type="Gene3D" id="1.20.1270.60">
    <property type="entry name" value="Arfaptin homology (AH) domain/BAR domain"/>
    <property type="match status" value="1"/>
</dbReference>
<evidence type="ECO:0000256" key="5">
    <source>
        <dbReference type="ARBA" id="ARBA00022833"/>
    </source>
</evidence>
<keyword evidence="6" id="KW-0175">Coiled coil</keyword>
<dbReference type="InterPro" id="IPR045258">
    <property type="entry name" value="ACAP1/2/3-like"/>
</dbReference>
<dbReference type="InterPro" id="IPR002110">
    <property type="entry name" value="Ankyrin_rpt"/>
</dbReference>
<feature type="repeat" description="ANK" evidence="7">
    <location>
        <begin position="721"/>
        <end position="753"/>
    </location>
</feature>
<feature type="region of interest" description="Disordered" evidence="9">
    <location>
        <begin position="439"/>
        <end position="463"/>
    </location>
</feature>
<dbReference type="InterPro" id="IPR037278">
    <property type="entry name" value="ARFGAP/RecO"/>
</dbReference>
<evidence type="ECO:0000313" key="11">
    <source>
        <dbReference type="EMBL" id="RWR84648.1"/>
    </source>
</evidence>
<keyword evidence="5" id="KW-0862">Zinc</keyword>
<dbReference type="Gene3D" id="2.30.29.30">
    <property type="entry name" value="Pleckstrin-homology domain (PH domain)/Phosphotyrosine-binding domain (PTB)"/>
    <property type="match status" value="1"/>
</dbReference>
<reference evidence="11 12" key="1">
    <citation type="journal article" date="2019" name="Nat. Plants">
        <title>Stout camphor tree genome fills gaps in understanding of flowering plant genome evolution.</title>
        <authorList>
            <person name="Chaw S.M."/>
            <person name="Liu Y.C."/>
            <person name="Wu Y.W."/>
            <person name="Wang H.Y."/>
            <person name="Lin C.I."/>
            <person name="Wu C.S."/>
            <person name="Ke H.M."/>
            <person name="Chang L.Y."/>
            <person name="Hsu C.Y."/>
            <person name="Yang H.T."/>
            <person name="Sudianto E."/>
            <person name="Hsu M.H."/>
            <person name="Wu K.P."/>
            <person name="Wang L.N."/>
            <person name="Leebens-Mack J.H."/>
            <person name="Tsai I.J."/>
        </authorList>
    </citation>
    <scope>NUCLEOTIDE SEQUENCE [LARGE SCALE GENOMIC DNA]</scope>
    <source>
        <strain evidence="12">cv. Chaw 1501</strain>
        <tissue evidence="11">Young leaves</tissue>
    </source>
</reference>
<evidence type="ECO:0000256" key="8">
    <source>
        <dbReference type="PROSITE-ProRule" id="PRU00288"/>
    </source>
</evidence>
<dbReference type="PANTHER" id="PTHR23180">
    <property type="entry name" value="CENTAURIN/ARF"/>
    <property type="match status" value="1"/>
</dbReference>
<evidence type="ECO:0000256" key="3">
    <source>
        <dbReference type="ARBA" id="ARBA00022737"/>
    </source>
</evidence>
<proteinExistence type="predicted"/>
<dbReference type="SUPFAM" id="SSF103657">
    <property type="entry name" value="BAR/IMD domain-like"/>
    <property type="match status" value="1"/>
</dbReference>
<comment type="caution">
    <text evidence="11">The sequence shown here is derived from an EMBL/GenBank/DDBJ whole genome shotgun (WGS) entry which is preliminary data.</text>
</comment>
<dbReference type="PANTHER" id="PTHR23180:SF244">
    <property type="entry name" value="ADP-RIBOSYLATION FACTOR GTPASE-ACTIVATING PROTEIN AGD2"/>
    <property type="match status" value="1"/>
</dbReference>
<dbReference type="EMBL" id="QPKB01000005">
    <property type="protein sequence ID" value="RWR84648.1"/>
    <property type="molecule type" value="Genomic_DNA"/>
</dbReference>
<dbReference type="Pfam" id="PF16746">
    <property type="entry name" value="BAR_3"/>
    <property type="match status" value="1"/>
</dbReference>
<evidence type="ECO:0000256" key="4">
    <source>
        <dbReference type="ARBA" id="ARBA00022771"/>
    </source>
</evidence>
<keyword evidence="2" id="KW-0479">Metal-binding</keyword>
<evidence type="ECO:0000256" key="9">
    <source>
        <dbReference type="SAM" id="MobiDB-lite"/>
    </source>
</evidence>
<dbReference type="SMART" id="SM00248">
    <property type="entry name" value="ANK"/>
    <property type="match status" value="2"/>
</dbReference>
<sequence length="780" mass="86841">MVCPLQRPCPFDLKSRERETLSARGKMAAFTKLEDSPMFRKQMHSLEQTTDELKDRCQTLFKGCKKFMGVLGEAYDGDIAFADSMEAFGSGRDDPISVSIGGPVLSKFTTAFRELGTYKELLRSQVEHMLADRLTQFMSVDLNDVKESRSRFDKASVAYDQRVYKQAREKFMSLKKGTRPEVVAELEENLNNSKSAFERCRFNLVTALTNIETKKKFEFLESFSATMDAHLRYFKQGYQLLSQLEPFIHQVLTYTQQSKEMAIIEQDKLAKRIQEFRTQVELDNLRSSSNMEASTNGDGIHVVGVGSYKSIEALMQSTANGKGSHQSLATLEHGSGMFGRFRFSQNKSASQIGDVLGCRTIDLHTSTIKIDAEQSDLLFCFRIISPLKTYTLQAENGADRVDWVNKITGVIASLLNSPFPGQWMFKQLGCGRVDMDSSSSDIVGSDPISLDSHTGSASSEDDMKVKQHDTVMGVLRKIPGNDICAECSAPEPDWASLNLGILICIECSGVHRNLGVHISKVRSLTLDVKVWEPTVLGLFHALGNSYCNSVWEELLHLQDDRRDDSNAISLPVIKPGPKDAFSSKEKYIQSKYTEKLLVIKETIESGFPSPTAHIWEAVNSNNIQAAYRLFVASDANPNVTYDEVNSGDLCHIAETQDILDGHCTERKQYDPALCPRIIDSGEPANCLQGCSLLHLACHIGDPVMLELLLQFGVDINARDFHGRTPLHHCISKRNNELAKYLLKKGARPSIKDGGGLTAMERTMLLGAITDEELFVLLAGS</sequence>
<dbReference type="InterPro" id="IPR027267">
    <property type="entry name" value="AH/BAR_dom_sf"/>
</dbReference>
<evidence type="ECO:0000313" key="12">
    <source>
        <dbReference type="Proteomes" id="UP000283530"/>
    </source>
</evidence>
<keyword evidence="3" id="KW-0677">Repeat</keyword>
<feature type="repeat" description="ANK" evidence="7">
    <location>
        <begin position="688"/>
        <end position="720"/>
    </location>
</feature>